<sequence length="168" mass="19003">MGTPVGGDRLYPRHAEAAAELPVGPREAFEFLDDHRNLSSHMESSRSPMMAGGAMQLILDEKQGRAIGSHIVMRGKVLGFDLFVDEIVTERVPDEKKTWETVEDRLVVIGAYRLGFRIAPRMPAGSTLTVWIDYDLPSRRRWLGRLGGSMYARWCLRQMLDSARSHFT</sequence>
<name>A0A8J3M2J8_9MICO</name>
<reference evidence="1" key="2">
    <citation type="submission" date="2020-09" db="EMBL/GenBank/DDBJ databases">
        <authorList>
            <person name="Sun Q."/>
            <person name="Zhou Y."/>
        </authorList>
    </citation>
    <scope>NUCLEOTIDE SEQUENCE</scope>
    <source>
        <strain evidence="1">CGMCC 1.16548</strain>
    </source>
</reference>
<keyword evidence="2" id="KW-1185">Reference proteome</keyword>
<dbReference type="RefSeq" id="WP_229842106.1">
    <property type="nucleotide sequence ID" value="NZ_BNAI01000007.1"/>
</dbReference>
<organism evidence="1 2">
    <name type="scientific">Pseudolysinimonas yzui</name>
    <dbReference type="NCBI Taxonomy" id="2708254"/>
    <lineage>
        <taxon>Bacteria</taxon>
        <taxon>Bacillati</taxon>
        <taxon>Actinomycetota</taxon>
        <taxon>Actinomycetes</taxon>
        <taxon>Micrococcales</taxon>
        <taxon>Microbacteriaceae</taxon>
        <taxon>Pseudolysinimonas</taxon>
    </lineage>
</organism>
<evidence type="ECO:0000313" key="1">
    <source>
        <dbReference type="EMBL" id="GHF23728.1"/>
    </source>
</evidence>
<dbReference type="CDD" id="cd07812">
    <property type="entry name" value="SRPBCC"/>
    <property type="match status" value="1"/>
</dbReference>
<reference evidence="1" key="1">
    <citation type="journal article" date="2014" name="Int. J. Syst. Evol. Microbiol.">
        <title>Complete genome sequence of Corynebacterium casei LMG S-19264T (=DSM 44701T), isolated from a smear-ripened cheese.</title>
        <authorList>
            <consortium name="US DOE Joint Genome Institute (JGI-PGF)"/>
            <person name="Walter F."/>
            <person name="Albersmeier A."/>
            <person name="Kalinowski J."/>
            <person name="Ruckert C."/>
        </authorList>
    </citation>
    <scope>NUCLEOTIDE SEQUENCE</scope>
    <source>
        <strain evidence="1">CGMCC 1.16548</strain>
    </source>
</reference>
<dbReference type="Gene3D" id="3.30.530.20">
    <property type="match status" value="1"/>
</dbReference>
<evidence type="ECO:0000313" key="2">
    <source>
        <dbReference type="Proteomes" id="UP000617531"/>
    </source>
</evidence>
<comment type="caution">
    <text evidence="1">The sequence shown here is derived from an EMBL/GenBank/DDBJ whole genome shotgun (WGS) entry which is preliminary data.</text>
</comment>
<dbReference type="EMBL" id="BNAI01000007">
    <property type="protein sequence ID" value="GHF23728.1"/>
    <property type="molecule type" value="Genomic_DNA"/>
</dbReference>
<dbReference type="AlphaFoldDB" id="A0A8J3M2J8"/>
<dbReference type="Proteomes" id="UP000617531">
    <property type="component" value="Unassembled WGS sequence"/>
</dbReference>
<proteinExistence type="predicted"/>
<accession>A0A8J3M2J8</accession>
<dbReference type="InterPro" id="IPR023393">
    <property type="entry name" value="START-like_dom_sf"/>
</dbReference>
<protein>
    <submittedName>
        <fullName evidence="1">Polyketide cyclase</fullName>
    </submittedName>
</protein>
<dbReference type="SUPFAM" id="SSF55961">
    <property type="entry name" value="Bet v1-like"/>
    <property type="match status" value="1"/>
</dbReference>
<gene>
    <name evidence="1" type="ORF">GCM10011600_26110</name>
</gene>